<reference evidence="1" key="1">
    <citation type="submission" date="2014-09" db="EMBL/GenBank/DDBJ databases">
        <authorList>
            <person name="Magalhaes I.L.F."/>
            <person name="Oliveira U."/>
            <person name="Santos F.R."/>
            <person name="Vidigal T.H.D.A."/>
            <person name="Brescovit A.D."/>
            <person name="Santos A.J."/>
        </authorList>
    </citation>
    <scope>NUCLEOTIDE SEQUENCE</scope>
    <source>
        <tissue evidence="1">Shoot tissue taken approximately 20 cm above the soil surface</tissue>
    </source>
</reference>
<dbReference type="AlphaFoldDB" id="A0A0A8XSW2"/>
<name>A0A0A8XSW2_ARUDO</name>
<proteinExistence type="predicted"/>
<sequence>MHKTIIKLEGNCSSFESTSSLTVQINVQLSLNTVQQSSKVHESKYGEKKCEWQARFLDMCYDKYHPETADIKWFHGVVVITLDFESGNPGSNPGGTYFFLENKNRKLVICH</sequence>
<evidence type="ECO:0000313" key="1">
    <source>
        <dbReference type="EMBL" id="JAD15745.1"/>
    </source>
</evidence>
<protein>
    <submittedName>
        <fullName evidence="1">Uncharacterized protein</fullName>
    </submittedName>
</protein>
<reference evidence="1" key="2">
    <citation type="journal article" date="2015" name="Data Brief">
        <title>Shoot transcriptome of the giant reed, Arundo donax.</title>
        <authorList>
            <person name="Barrero R.A."/>
            <person name="Guerrero F.D."/>
            <person name="Moolhuijzen P."/>
            <person name="Goolsby J.A."/>
            <person name="Tidwell J."/>
            <person name="Bellgard S.E."/>
            <person name="Bellgard M.I."/>
        </authorList>
    </citation>
    <scope>NUCLEOTIDE SEQUENCE</scope>
    <source>
        <tissue evidence="1">Shoot tissue taken approximately 20 cm above the soil surface</tissue>
    </source>
</reference>
<accession>A0A0A8XSW2</accession>
<dbReference type="EMBL" id="GBRH01282150">
    <property type="protein sequence ID" value="JAD15745.1"/>
    <property type="molecule type" value="Transcribed_RNA"/>
</dbReference>
<organism evidence="1">
    <name type="scientific">Arundo donax</name>
    <name type="common">Giant reed</name>
    <name type="synonym">Donax arundinaceus</name>
    <dbReference type="NCBI Taxonomy" id="35708"/>
    <lineage>
        <taxon>Eukaryota</taxon>
        <taxon>Viridiplantae</taxon>
        <taxon>Streptophyta</taxon>
        <taxon>Embryophyta</taxon>
        <taxon>Tracheophyta</taxon>
        <taxon>Spermatophyta</taxon>
        <taxon>Magnoliopsida</taxon>
        <taxon>Liliopsida</taxon>
        <taxon>Poales</taxon>
        <taxon>Poaceae</taxon>
        <taxon>PACMAD clade</taxon>
        <taxon>Arundinoideae</taxon>
        <taxon>Arundineae</taxon>
        <taxon>Arundo</taxon>
    </lineage>
</organism>